<dbReference type="PANTHER" id="PTHR47234">
    <property type="match status" value="1"/>
</dbReference>
<accession>A0A4R6QN54</accession>
<organism evidence="11 12">
    <name type="scientific">Roseateles toxinivorans</name>
    <dbReference type="NCBI Taxonomy" id="270368"/>
    <lineage>
        <taxon>Bacteria</taxon>
        <taxon>Pseudomonadati</taxon>
        <taxon>Pseudomonadota</taxon>
        <taxon>Betaproteobacteria</taxon>
        <taxon>Burkholderiales</taxon>
        <taxon>Sphaerotilaceae</taxon>
        <taxon>Roseateles</taxon>
    </lineage>
</organism>
<reference evidence="11 12" key="1">
    <citation type="submission" date="2019-03" db="EMBL/GenBank/DDBJ databases">
        <title>Genomic Encyclopedia of Type Strains, Phase IV (KMG-IV): sequencing the most valuable type-strain genomes for metagenomic binning, comparative biology and taxonomic classification.</title>
        <authorList>
            <person name="Goeker M."/>
        </authorList>
    </citation>
    <scope>NUCLEOTIDE SEQUENCE [LARGE SCALE GENOMIC DNA]</scope>
    <source>
        <strain evidence="11 12">DSM 16998</strain>
    </source>
</reference>
<evidence type="ECO:0000256" key="2">
    <source>
        <dbReference type="ARBA" id="ARBA00009810"/>
    </source>
</evidence>
<dbReference type="Gene3D" id="2.40.170.20">
    <property type="entry name" value="TonB-dependent receptor, beta-barrel domain"/>
    <property type="match status" value="1"/>
</dbReference>
<dbReference type="OrthoDB" id="8530571at2"/>
<keyword evidence="12" id="KW-1185">Reference proteome</keyword>
<evidence type="ECO:0000259" key="10">
    <source>
        <dbReference type="SMART" id="SM00965"/>
    </source>
</evidence>
<dbReference type="InParanoid" id="A0A4R6QN54"/>
<feature type="domain" description="Secretin/TonB short N-terminal" evidence="10">
    <location>
        <begin position="49"/>
        <end position="100"/>
    </location>
</feature>
<dbReference type="InterPro" id="IPR037066">
    <property type="entry name" value="Plug_dom_sf"/>
</dbReference>
<dbReference type="PANTHER" id="PTHR47234:SF2">
    <property type="entry name" value="TONB-DEPENDENT RECEPTOR"/>
    <property type="match status" value="1"/>
</dbReference>
<proteinExistence type="inferred from homology"/>
<evidence type="ECO:0000313" key="12">
    <source>
        <dbReference type="Proteomes" id="UP000295361"/>
    </source>
</evidence>
<evidence type="ECO:0000256" key="6">
    <source>
        <dbReference type="ARBA" id="ARBA00023136"/>
    </source>
</evidence>
<dbReference type="InterPro" id="IPR000531">
    <property type="entry name" value="Beta-barrel_TonB"/>
</dbReference>
<comment type="similarity">
    <text evidence="2 8">Belongs to the TonB-dependent receptor family.</text>
</comment>
<sequence>MQYRRTVVSAAALVALLVSTGLQAQTRSFDIPSDAAVRSIPLFARQAGVQIVAPADGLGGVSTPAIQGNRDVRTALGDLLIGTGLVIASDTGDVITLQRGSVTAAPPAGPAALATVIVTGSRLAQFDGDSPTPVLAIGAEALAGRGGGISVGDQLSQLPQFRATFTQAASTGIGLGAPGQVGLNLLDLRGLGTTRTLVLQNGRRVVSSSQQLAQPDTNTIPMPLLKRVEVLTGGASAIYGADAIAGVVNFVLMDNFDGMTLRAQYGTSQERDADSRSASIAVGRNLAGGKANIAASLEIAGRSPLGYSDRSFSVGQSPFVPNPKAGQPGEPTQILVNDIRWLSRSTGGTLPYGPPFYRFAANGSLNPADTGSRSLLNLGISEGGDGTAPVAYNTLLPRNERIAANLLGHIDLSAQTRIFGHVAAIEQRSAAFNGPILSTINISKSNPYLSAQALTVLNSYGPTATAPGFVMLRDSEDLGIAGESVRRSTLRGVAGVKGSLSGDWSYELSVSLGRVDITSTSLNNLWLARIGNAADAVVDINGVLGNRGAIVCASRLAAGGAATGNADIDQCVPANFFGNGSVSAAARNYLSLNTAADARISQKLLGGFINGDSAAWFKLPAGPVGVVAGFEHRQDNTRYTPDARDAAGLTGAAGVGAVNGSLKVTELFSEFKVPLLAKLPMVDKLELTASMRTSDYNLSGVGRTNSWGLGGLWQINRQISLRASTQKAVRAPNVAELYEPVAPVQVGVNDPCSAQNIALGSPTRAANCAALGMPAGFRANTLGRPITATSGGNANLTVEDGDSRTLGVLLAPAFAPGFAVSVDYYRINLKNAITKPNSNQIITTCVDSTSINNPFCGSIQRGADFNIRGITQQTMNLTRQFAEGLDVDATYGFALPGAGRADLRAIYSHVLKRDDYLRPTEPSFPSQMVERVGNPRDSLTFTTNLAFGALQLTHKLRWFSGQWRGDPADFVSVGGLPARNPNLLPQDLRRTQAESFHDLRASWQFGKGREIYLGVENVSNVKPPPGIYGAGFGGANYDAVGRFFYTGIRYDFQ</sequence>
<dbReference type="InterPro" id="IPR036942">
    <property type="entry name" value="Beta-barrel_TonB_sf"/>
</dbReference>
<dbReference type="RefSeq" id="WP_133699748.1">
    <property type="nucleotide sequence ID" value="NZ_SNXS01000002.1"/>
</dbReference>
<dbReference type="InterPro" id="IPR011662">
    <property type="entry name" value="Secretin/TonB_short_N"/>
</dbReference>
<dbReference type="Gene3D" id="3.55.50.30">
    <property type="match status" value="1"/>
</dbReference>
<dbReference type="SMART" id="SM00965">
    <property type="entry name" value="STN"/>
    <property type="match status" value="1"/>
</dbReference>
<dbReference type="GO" id="GO:0009279">
    <property type="term" value="C:cell outer membrane"/>
    <property type="evidence" value="ECO:0007669"/>
    <property type="project" value="UniProtKB-SubCell"/>
</dbReference>
<comment type="subcellular location">
    <subcellularLocation>
        <location evidence="1 8">Cell outer membrane</location>
    </subcellularLocation>
</comment>
<evidence type="ECO:0000256" key="1">
    <source>
        <dbReference type="ARBA" id="ARBA00004442"/>
    </source>
</evidence>
<keyword evidence="9" id="KW-0732">Signal</keyword>
<dbReference type="Gene3D" id="2.170.130.10">
    <property type="entry name" value="TonB-dependent receptor, plug domain"/>
    <property type="match status" value="1"/>
</dbReference>
<keyword evidence="11" id="KW-0675">Receptor</keyword>
<dbReference type="SUPFAM" id="SSF56935">
    <property type="entry name" value="Porins"/>
    <property type="match status" value="1"/>
</dbReference>
<keyword evidence="4" id="KW-0410">Iron transport</keyword>
<evidence type="ECO:0000256" key="5">
    <source>
        <dbReference type="ARBA" id="ARBA00023004"/>
    </source>
</evidence>
<evidence type="ECO:0000256" key="8">
    <source>
        <dbReference type="RuleBase" id="RU003357"/>
    </source>
</evidence>
<keyword evidence="4" id="KW-0406">Ion transport</keyword>
<dbReference type="Pfam" id="PF00593">
    <property type="entry name" value="TonB_dep_Rec_b-barrel"/>
    <property type="match status" value="1"/>
</dbReference>
<dbReference type="AlphaFoldDB" id="A0A4R6QN54"/>
<name>A0A4R6QN54_9BURK</name>
<evidence type="ECO:0000256" key="7">
    <source>
        <dbReference type="ARBA" id="ARBA00023237"/>
    </source>
</evidence>
<evidence type="ECO:0000256" key="4">
    <source>
        <dbReference type="ARBA" id="ARBA00022496"/>
    </source>
</evidence>
<evidence type="ECO:0000256" key="9">
    <source>
        <dbReference type="SAM" id="SignalP"/>
    </source>
</evidence>
<protein>
    <submittedName>
        <fullName evidence="11">TonB-dependent receptor-like protein</fullName>
    </submittedName>
</protein>
<dbReference type="Pfam" id="PF07715">
    <property type="entry name" value="Plug"/>
    <property type="match status" value="1"/>
</dbReference>
<keyword evidence="5" id="KW-0408">Iron</keyword>
<keyword evidence="7" id="KW-0998">Cell outer membrane</keyword>
<comment type="caution">
    <text evidence="11">The sequence shown here is derived from an EMBL/GenBank/DDBJ whole genome shotgun (WGS) entry which is preliminary data.</text>
</comment>
<dbReference type="EMBL" id="SNXS01000002">
    <property type="protein sequence ID" value="TDP72260.1"/>
    <property type="molecule type" value="Genomic_DNA"/>
</dbReference>
<keyword evidence="6 8" id="KW-0472">Membrane</keyword>
<feature type="chain" id="PRO_5020970036" evidence="9">
    <location>
        <begin position="25"/>
        <end position="1053"/>
    </location>
</feature>
<evidence type="ECO:0000256" key="3">
    <source>
        <dbReference type="ARBA" id="ARBA00022448"/>
    </source>
</evidence>
<gene>
    <name evidence="11" type="ORF">DES47_1025</name>
</gene>
<keyword evidence="8" id="KW-0798">TonB box</keyword>
<dbReference type="GO" id="GO:0006826">
    <property type="term" value="P:iron ion transport"/>
    <property type="evidence" value="ECO:0007669"/>
    <property type="project" value="UniProtKB-KW"/>
</dbReference>
<evidence type="ECO:0000313" key="11">
    <source>
        <dbReference type="EMBL" id="TDP72260.1"/>
    </source>
</evidence>
<dbReference type="Proteomes" id="UP000295361">
    <property type="component" value="Unassembled WGS sequence"/>
</dbReference>
<feature type="signal peptide" evidence="9">
    <location>
        <begin position="1"/>
        <end position="24"/>
    </location>
</feature>
<dbReference type="InterPro" id="IPR012910">
    <property type="entry name" value="Plug_dom"/>
</dbReference>
<keyword evidence="3" id="KW-0813">Transport</keyword>